<keyword evidence="3" id="KW-1185">Reference proteome</keyword>
<feature type="compositionally biased region" description="Basic and acidic residues" evidence="1">
    <location>
        <begin position="475"/>
        <end position="485"/>
    </location>
</feature>
<feature type="compositionally biased region" description="Low complexity" evidence="1">
    <location>
        <begin position="415"/>
        <end position="425"/>
    </location>
</feature>
<dbReference type="EMBL" id="ML119161">
    <property type="protein sequence ID" value="RPB08573.1"/>
    <property type="molecule type" value="Genomic_DNA"/>
</dbReference>
<feature type="compositionally biased region" description="Basic and acidic residues" evidence="1">
    <location>
        <begin position="236"/>
        <end position="252"/>
    </location>
</feature>
<feature type="compositionally biased region" description="Low complexity" evidence="1">
    <location>
        <begin position="267"/>
        <end position="287"/>
    </location>
</feature>
<proteinExistence type="predicted"/>
<dbReference type="InParanoid" id="A0A3N4KDH3"/>
<sequence>MVNHNPNTINAPFPRTLTTTNANRRTTTTARSMGPPPPQGRNINERFDRMVYTSPLPRSISREYNNLRASTAAASTTITATATTITATASIPSSLRNETTSSLTPKKTTPKPPPPPPPQQQTARGITPRSRPARGSRTPVTATPVTTDSEDPLSAPGASTIVSPAPPKRQLVYTDVNIDVGSRGGSTEEGQGQEQPPKKRARSDSRTPMGPSKVRKTTTATPLGDASAGRTMRSSGRKDVQSGVKTVEEKTPVQRRGGGARRTTELVVAPASPARVAPATPNVSEPEPQLEEPEPQLEESEPEPEPVPVPVLPMKTNTAATPAPKSAKNKISKAILPGFAIPPGMLDQTGSLWDHGRRISRRNTIASAAPGFSLQSAAPVTTTKKTKKTTRKSLPSHAPKYNTARPYRAGKVPSRRSTAASDSDAPVPPGSIGGSGNGRKRRVDVLGASTDGGEELEKVEDVVKPKRATSTWKLEQMRKARELRTASKGSSEAEMEEGKMDRLLSAGIEDRAVEETPGEKPLMGEIPEVLGKAVKGKGVNKIPGKVPGKTPGKAPGKTPGKTPGKKAKAKGVEETPAPKSTGKKTPVGRRLTRGSAVKRPVNPEFEFSDED</sequence>
<protein>
    <submittedName>
        <fullName evidence="2">Uncharacterized protein</fullName>
    </submittedName>
</protein>
<feature type="region of interest" description="Disordered" evidence="1">
    <location>
        <begin position="1"/>
        <end position="47"/>
    </location>
</feature>
<feature type="compositionally biased region" description="Basic and acidic residues" evidence="1">
    <location>
        <begin position="455"/>
        <end position="464"/>
    </location>
</feature>
<accession>A0A3N4KDH3</accession>
<organism evidence="2 3">
    <name type="scientific">Morchella conica CCBAS932</name>
    <dbReference type="NCBI Taxonomy" id="1392247"/>
    <lineage>
        <taxon>Eukaryota</taxon>
        <taxon>Fungi</taxon>
        <taxon>Dikarya</taxon>
        <taxon>Ascomycota</taxon>
        <taxon>Pezizomycotina</taxon>
        <taxon>Pezizomycetes</taxon>
        <taxon>Pezizales</taxon>
        <taxon>Morchellaceae</taxon>
        <taxon>Morchella</taxon>
    </lineage>
</organism>
<feature type="compositionally biased region" description="Polar residues" evidence="1">
    <location>
        <begin position="138"/>
        <end position="147"/>
    </location>
</feature>
<dbReference type="Proteomes" id="UP000277580">
    <property type="component" value="Unassembled WGS sequence"/>
</dbReference>
<feature type="compositionally biased region" description="Polar residues" evidence="1">
    <location>
        <begin position="92"/>
        <end position="103"/>
    </location>
</feature>
<name>A0A3N4KDH3_9PEZI</name>
<feature type="region of interest" description="Disordered" evidence="1">
    <location>
        <begin position="364"/>
        <end position="499"/>
    </location>
</feature>
<evidence type="ECO:0000256" key="1">
    <source>
        <dbReference type="SAM" id="MobiDB-lite"/>
    </source>
</evidence>
<evidence type="ECO:0000313" key="3">
    <source>
        <dbReference type="Proteomes" id="UP000277580"/>
    </source>
</evidence>
<feature type="compositionally biased region" description="Low complexity" evidence="1">
    <location>
        <begin position="543"/>
        <end position="562"/>
    </location>
</feature>
<feature type="region of interest" description="Disordered" evidence="1">
    <location>
        <begin position="533"/>
        <end position="611"/>
    </location>
</feature>
<feature type="region of interest" description="Disordered" evidence="1">
    <location>
        <begin position="89"/>
        <end position="328"/>
    </location>
</feature>
<dbReference type="AlphaFoldDB" id="A0A3N4KDH3"/>
<gene>
    <name evidence="2" type="ORF">P167DRAFT_567816</name>
</gene>
<feature type="compositionally biased region" description="Polar residues" evidence="1">
    <location>
        <begin position="1"/>
        <end position="10"/>
    </location>
</feature>
<evidence type="ECO:0000313" key="2">
    <source>
        <dbReference type="EMBL" id="RPB08573.1"/>
    </source>
</evidence>
<reference evidence="2 3" key="1">
    <citation type="journal article" date="2018" name="Nat. Ecol. Evol.">
        <title>Pezizomycetes genomes reveal the molecular basis of ectomycorrhizal truffle lifestyle.</title>
        <authorList>
            <person name="Murat C."/>
            <person name="Payen T."/>
            <person name="Noel B."/>
            <person name="Kuo A."/>
            <person name="Morin E."/>
            <person name="Chen J."/>
            <person name="Kohler A."/>
            <person name="Krizsan K."/>
            <person name="Balestrini R."/>
            <person name="Da Silva C."/>
            <person name="Montanini B."/>
            <person name="Hainaut M."/>
            <person name="Levati E."/>
            <person name="Barry K.W."/>
            <person name="Belfiori B."/>
            <person name="Cichocki N."/>
            <person name="Clum A."/>
            <person name="Dockter R.B."/>
            <person name="Fauchery L."/>
            <person name="Guy J."/>
            <person name="Iotti M."/>
            <person name="Le Tacon F."/>
            <person name="Lindquist E.A."/>
            <person name="Lipzen A."/>
            <person name="Malagnac F."/>
            <person name="Mello A."/>
            <person name="Molinier V."/>
            <person name="Miyauchi S."/>
            <person name="Poulain J."/>
            <person name="Riccioni C."/>
            <person name="Rubini A."/>
            <person name="Sitrit Y."/>
            <person name="Splivallo R."/>
            <person name="Traeger S."/>
            <person name="Wang M."/>
            <person name="Zifcakova L."/>
            <person name="Wipf D."/>
            <person name="Zambonelli A."/>
            <person name="Paolocci F."/>
            <person name="Nowrousian M."/>
            <person name="Ottonello S."/>
            <person name="Baldrian P."/>
            <person name="Spatafora J.W."/>
            <person name="Henrissat B."/>
            <person name="Nagy L.G."/>
            <person name="Aury J.M."/>
            <person name="Wincker P."/>
            <person name="Grigoriev I.V."/>
            <person name="Bonfante P."/>
            <person name="Martin F.M."/>
        </authorList>
    </citation>
    <scope>NUCLEOTIDE SEQUENCE [LARGE SCALE GENOMIC DNA]</scope>
    <source>
        <strain evidence="2 3">CCBAS932</strain>
    </source>
</reference>
<dbReference type="OrthoDB" id="5409366at2759"/>
<feature type="compositionally biased region" description="Acidic residues" evidence="1">
    <location>
        <begin position="288"/>
        <end position="304"/>
    </location>
</feature>
<feature type="compositionally biased region" description="Low complexity" evidence="1">
    <location>
        <begin position="15"/>
        <end position="31"/>
    </location>
</feature>
<feature type="compositionally biased region" description="Pro residues" evidence="1">
    <location>
        <begin position="110"/>
        <end position="119"/>
    </location>
</feature>